<gene>
    <name evidence="3" type="ORF">PCOR1329_LOCUS78666</name>
</gene>
<sequence length="375" mass="39143">MSAAQQDAGSALAPPQLVVASAPRTDSTASPRPPPLAAGDGDADSDEGTQEDARCWLVARLALIALALLALRGPTAAYLHTARPCWSDAGSRTAGREYWAVLWPQYVVFSPVSLALEAWCVAVRQGFRPATPLHAWTRRFGTCAAVAAAARLAWPALDPGCRGAAGAAWQGPCRALHGASYVAAMVVPYHVLVLKLRELGLWRPARAARAALVAGAAGLVALVVAVVALFAIGLPGPSGGPVQAAFWWTGVIGLLVAFLAAPTLACCGAWSLLAAAARSGRAGMAQAARWVRGTAALVVASLLLLLTEALILAASLHNYDEGLWHAYSWGSATNNGFNCLQVALLSGLAGPRPLRRLAVRAFERINCYSPEELQR</sequence>
<proteinExistence type="predicted"/>
<dbReference type="EMBL" id="CAUYUJ010020990">
    <property type="protein sequence ID" value="CAK0901852.1"/>
    <property type="molecule type" value="Genomic_DNA"/>
</dbReference>
<accession>A0ABN9XRB7</accession>
<feature type="region of interest" description="Disordered" evidence="1">
    <location>
        <begin position="1"/>
        <end position="48"/>
    </location>
</feature>
<protein>
    <submittedName>
        <fullName evidence="3">Uncharacterized protein</fullName>
    </submittedName>
</protein>
<reference evidence="3" key="1">
    <citation type="submission" date="2023-10" db="EMBL/GenBank/DDBJ databases">
        <authorList>
            <person name="Chen Y."/>
            <person name="Shah S."/>
            <person name="Dougan E. K."/>
            <person name="Thang M."/>
            <person name="Chan C."/>
        </authorList>
    </citation>
    <scope>NUCLEOTIDE SEQUENCE [LARGE SCALE GENOMIC DNA]</scope>
</reference>
<evidence type="ECO:0000313" key="3">
    <source>
        <dbReference type="EMBL" id="CAK0901852.1"/>
    </source>
</evidence>
<keyword evidence="2" id="KW-0812">Transmembrane</keyword>
<dbReference type="Proteomes" id="UP001189429">
    <property type="component" value="Unassembled WGS sequence"/>
</dbReference>
<comment type="caution">
    <text evidence="3">The sequence shown here is derived from an EMBL/GenBank/DDBJ whole genome shotgun (WGS) entry which is preliminary data.</text>
</comment>
<evidence type="ECO:0000313" key="4">
    <source>
        <dbReference type="Proteomes" id="UP001189429"/>
    </source>
</evidence>
<keyword evidence="4" id="KW-1185">Reference proteome</keyword>
<evidence type="ECO:0000256" key="1">
    <source>
        <dbReference type="SAM" id="MobiDB-lite"/>
    </source>
</evidence>
<keyword evidence="2" id="KW-1133">Transmembrane helix</keyword>
<organism evidence="3 4">
    <name type="scientific">Prorocentrum cordatum</name>
    <dbReference type="NCBI Taxonomy" id="2364126"/>
    <lineage>
        <taxon>Eukaryota</taxon>
        <taxon>Sar</taxon>
        <taxon>Alveolata</taxon>
        <taxon>Dinophyceae</taxon>
        <taxon>Prorocentrales</taxon>
        <taxon>Prorocentraceae</taxon>
        <taxon>Prorocentrum</taxon>
    </lineage>
</organism>
<feature type="transmembrane region" description="Helical" evidence="2">
    <location>
        <begin position="294"/>
        <end position="315"/>
    </location>
</feature>
<keyword evidence="2" id="KW-0472">Membrane</keyword>
<feature type="transmembrane region" description="Helical" evidence="2">
    <location>
        <begin position="208"/>
        <end position="234"/>
    </location>
</feature>
<evidence type="ECO:0000256" key="2">
    <source>
        <dbReference type="SAM" id="Phobius"/>
    </source>
</evidence>
<feature type="transmembrane region" description="Helical" evidence="2">
    <location>
        <begin position="246"/>
        <end position="273"/>
    </location>
</feature>
<name>A0ABN9XRB7_9DINO</name>